<dbReference type="EMBL" id="WNCR01000010">
    <property type="protein sequence ID" value="MTU30713.1"/>
    <property type="molecule type" value="Genomic_DNA"/>
</dbReference>
<reference evidence="1 2" key="1">
    <citation type="journal article" date="2019" name="Nat. Med.">
        <title>A library of human gut bacterial isolates paired with longitudinal multiomics data enables mechanistic microbiome research.</title>
        <authorList>
            <person name="Poyet M."/>
            <person name="Groussin M."/>
            <person name="Gibbons S.M."/>
            <person name="Avila-Pacheco J."/>
            <person name="Jiang X."/>
            <person name="Kearney S.M."/>
            <person name="Perrotta A.R."/>
            <person name="Berdy B."/>
            <person name="Zhao S."/>
            <person name="Lieberman T.D."/>
            <person name="Swanson P.K."/>
            <person name="Smith M."/>
            <person name="Roesemann S."/>
            <person name="Alexander J.E."/>
            <person name="Rich S.A."/>
            <person name="Livny J."/>
            <person name="Vlamakis H."/>
            <person name="Clish C."/>
            <person name="Bullock K."/>
            <person name="Deik A."/>
            <person name="Scott J."/>
            <person name="Pierce K.A."/>
            <person name="Xavier R.J."/>
            <person name="Alm E.J."/>
        </authorList>
    </citation>
    <scope>NUCLEOTIDE SEQUENCE [LARGE SCALE GENOMIC DNA]</scope>
    <source>
        <strain evidence="1 2">BIOML-A25</strain>
    </source>
</reference>
<dbReference type="AlphaFoldDB" id="A0A412LV72"/>
<dbReference type="PROSITE" id="PS51257">
    <property type="entry name" value="PROKAR_LIPOPROTEIN"/>
    <property type="match status" value="1"/>
</dbReference>
<proteinExistence type="predicted"/>
<evidence type="ECO:0008006" key="3">
    <source>
        <dbReference type="Google" id="ProtNLM"/>
    </source>
</evidence>
<dbReference type="Proteomes" id="UP000437446">
    <property type="component" value="Unassembled WGS sequence"/>
</dbReference>
<name>A0A412LV72_9BACT</name>
<organism evidence="1 2">
    <name type="scientific">Parabacteroides merdae</name>
    <dbReference type="NCBI Taxonomy" id="46503"/>
    <lineage>
        <taxon>Bacteria</taxon>
        <taxon>Pseudomonadati</taxon>
        <taxon>Bacteroidota</taxon>
        <taxon>Bacteroidia</taxon>
        <taxon>Bacteroidales</taxon>
        <taxon>Tannerellaceae</taxon>
        <taxon>Parabacteroides</taxon>
    </lineage>
</organism>
<dbReference type="Gene3D" id="2.60.40.2580">
    <property type="match status" value="1"/>
</dbReference>
<sequence length="485" mass="53676">MKVKNIIIGMLVAIGALTSCTSEEPIEPQVNNGDLSIVFSVKDTQTKAAADEHYTYATTDEITIRNCIIAVFDGDITQSEADPPCIKYYEGAIDSGDLVGVDPETSSKGEVPSYKYTLKDMKLEGVASKKISFLVIANSQNRSGATVGEGSAYSDFKNLVETTTDFESDELVKVGYAVQEVTTSDNVVKVPLTQLTARIDFGGVTLDKNFEGTGGSENTTVDEGAKAEYVVPNDKGIRDALLRHVDLTGYNNIEEQTWNPDWEEDVDETPDGYYYFYRKSRWSKNYYRVKFYKQTKVETTIKTIGDNLVVDESKTIGGINTQSALPIFSTSTIENQMYKAKSDFSITGNTFYTYENNKGKDITLTVNCGIGGSTTTTKTTYVKYSYVIQIWTRVRGALWRYSWEDAEKTNNGTYEQEGEPEISVSEGGSVANGKDYMITLDGSKIIKGHLYKVTGVCTPSLDVMPVLKWKVIDLETGNDISIEFD</sequence>
<dbReference type="RefSeq" id="WP_122131806.1">
    <property type="nucleotide sequence ID" value="NZ_JAQEXX010000021.1"/>
</dbReference>
<accession>A0A412LV72</accession>
<evidence type="ECO:0000313" key="2">
    <source>
        <dbReference type="Proteomes" id="UP000437446"/>
    </source>
</evidence>
<evidence type="ECO:0000313" key="1">
    <source>
        <dbReference type="EMBL" id="MTU30713.1"/>
    </source>
</evidence>
<comment type="caution">
    <text evidence="1">The sequence shown here is derived from an EMBL/GenBank/DDBJ whole genome shotgun (WGS) entry which is preliminary data.</text>
</comment>
<gene>
    <name evidence="1" type="ORF">GMD66_16130</name>
</gene>
<protein>
    <recommendedName>
        <fullName evidence="3">Major fimbrial subunit protein N-terminal domain-containing protein</fullName>
    </recommendedName>
</protein>